<name>F0ZB17_DICPU</name>
<feature type="transmembrane region" description="Helical" evidence="6">
    <location>
        <begin position="210"/>
        <end position="233"/>
    </location>
</feature>
<sequence length="268" mass="30244">MIHNVAHYKKNKWYTKQHLIDWFTCAGIFITESIIFNFVLQPNVRYEPDGSNFQAVQYPLLPDIVPAWLLMIIAIVLPMIVFLGFFINHRNGHDLHHAALGLFQAFTITMLFTDTLKIIAGRLRPDYGARVALNDAALIRDGRQSFPSGHSSVSFCGMTFLAFYLCGKTRVFLRDGGNIFTALICLSPFMVSSLVAVSRVVDYHHNFDDILAGSVLGLAISSFVYFMNFNSLFSKQCSLPKNRINPHYAKNALITNEDYVSLSFSQEA</sequence>
<dbReference type="GO" id="GO:0008195">
    <property type="term" value="F:phosphatidate phosphatase activity"/>
    <property type="evidence" value="ECO:0000318"/>
    <property type="project" value="GO_Central"/>
</dbReference>
<feature type="transmembrane region" description="Helical" evidence="6">
    <location>
        <begin position="179"/>
        <end position="198"/>
    </location>
</feature>
<keyword evidence="5 6" id="KW-0472">Membrane</keyword>
<dbReference type="OMA" id="PWWDLRS"/>
<feature type="transmembrane region" description="Helical" evidence="6">
    <location>
        <begin position="20"/>
        <end position="40"/>
    </location>
</feature>
<dbReference type="RefSeq" id="XP_003284609.1">
    <property type="nucleotide sequence ID" value="XM_003284561.1"/>
</dbReference>
<gene>
    <name evidence="8" type="ORF">DICPUDRAFT_75571</name>
</gene>
<evidence type="ECO:0000256" key="6">
    <source>
        <dbReference type="SAM" id="Phobius"/>
    </source>
</evidence>
<dbReference type="EMBL" id="GL870968">
    <property type="protein sequence ID" value="EGC38815.1"/>
    <property type="molecule type" value="Genomic_DNA"/>
</dbReference>
<dbReference type="PANTHER" id="PTHR10165:SF35">
    <property type="entry name" value="RE23632P"/>
    <property type="match status" value="1"/>
</dbReference>
<keyword evidence="3 6" id="KW-0812">Transmembrane</keyword>
<protein>
    <recommendedName>
        <fullName evidence="7">Phosphatidic acid phosphatase type 2/haloperoxidase domain-containing protein</fullName>
    </recommendedName>
</protein>
<dbReference type="PANTHER" id="PTHR10165">
    <property type="entry name" value="LIPID PHOSPHATE PHOSPHATASE"/>
    <property type="match status" value="1"/>
</dbReference>
<dbReference type="FunCoup" id="F0ZB17">
    <property type="interactions" value="4"/>
</dbReference>
<evidence type="ECO:0000313" key="9">
    <source>
        <dbReference type="Proteomes" id="UP000001064"/>
    </source>
</evidence>
<evidence type="ECO:0000256" key="3">
    <source>
        <dbReference type="ARBA" id="ARBA00022692"/>
    </source>
</evidence>
<dbReference type="InterPro" id="IPR043216">
    <property type="entry name" value="PAP-like"/>
</dbReference>
<evidence type="ECO:0000256" key="1">
    <source>
        <dbReference type="ARBA" id="ARBA00004141"/>
    </source>
</evidence>
<evidence type="ECO:0000313" key="8">
    <source>
        <dbReference type="EMBL" id="EGC38815.1"/>
    </source>
</evidence>
<feature type="domain" description="Phosphatidic acid phosphatase type 2/haloperoxidase" evidence="7">
    <location>
        <begin position="100"/>
        <end position="225"/>
    </location>
</feature>
<dbReference type="VEuPathDB" id="AmoebaDB:DICPUDRAFT_75571"/>
<dbReference type="Gene3D" id="1.20.144.10">
    <property type="entry name" value="Phosphatidic acid phosphatase type 2/haloperoxidase"/>
    <property type="match status" value="1"/>
</dbReference>
<keyword evidence="4 6" id="KW-1133">Transmembrane helix</keyword>
<proteinExistence type="inferred from homology"/>
<dbReference type="InterPro" id="IPR000326">
    <property type="entry name" value="PAP2/HPO"/>
</dbReference>
<dbReference type="OrthoDB" id="10030083at2759"/>
<dbReference type="SUPFAM" id="SSF48317">
    <property type="entry name" value="Acid phosphatase/Vanadium-dependent haloperoxidase"/>
    <property type="match status" value="1"/>
</dbReference>
<feature type="transmembrane region" description="Helical" evidence="6">
    <location>
        <begin position="149"/>
        <end position="167"/>
    </location>
</feature>
<dbReference type="KEGG" id="dpp:DICPUDRAFT_75571"/>
<dbReference type="GO" id="GO:0006644">
    <property type="term" value="P:phospholipid metabolic process"/>
    <property type="evidence" value="ECO:0000318"/>
    <property type="project" value="GO_Central"/>
</dbReference>
<keyword evidence="9" id="KW-1185">Reference proteome</keyword>
<comment type="subcellular location">
    <subcellularLocation>
        <location evidence="1">Membrane</location>
        <topology evidence="1">Multi-pass membrane protein</topology>
    </subcellularLocation>
</comment>
<feature type="transmembrane region" description="Helical" evidence="6">
    <location>
        <begin position="99"/>
        <end position="120"/>
    </location>
</feature>
<evidence type="ECO:0000259" key="7">
    <source>
        <dbReference type="SMART" id="SM00014"/>
    </source>
</evidence>
<dbReference type="STRING" id="5786.F0ZB17"/>
<dbReference type="AlphaFoldDB" id="F0ZB17"/>
<dbReference type="Proteomes" id="UP000001064">
    <property type="component" value="Unassembled WGS sequence"/>
</dbReference>
<dbReference type="eggNOG" id="KOG3030">
    <property type="taxonomic scope" value="Eukaryota"/>
</dbReference>
<dbReference type="InParanoid" id="F0ZB17"/>
<dbReference type="GO" id="GO:0046839">
    <property type="term" value="P:phospholipid dephosphorylation"/>
    <property type="evidence" value="ECO:0000318"/>
    <property type="project" value="GO_Central"/>
</dbReference>
<dbReference type="GO" id="GO:0016020">
    <property type="term" value="C:membrane"/>
    <property type="evidence" value="ECO:0000318"/>
    <property type="project" value="GO_Central"/>
</dbReference>
<organism evidence="8 9">
    <name type="scientific">Dictyostelium purpureum</name>
    <name type="common">Slime mold</name>
    <dbReference type="NCBI Taxonomy" id="5786"/>
    <lineage>
        <taxon>Eukaryota</taxon>
        <taxon>Amoebozoa</taxon>
        <taxon>Evosea</taxon>
        <taxon>Eumycetozoa</taxon>
        <taxon>Dictyostelia</taxon>
        <taxon>Dictyosteliales</taxon>
        <taxon>Dictyosteliaceae</taxon>
        <taxon>Dictyostelium</taxon>
    </lineage>
</organism>
<feature type="transmembrane region" description="Helical" evidence="6">
    <location>
        <begin position="67"/>
        <end position="87"/>
    </location>
</feature>
<dbReference type="SMART" id="SM00014">
    <property type="entry name" value="acidPPc"/>
    <property type="match status" value="1"/>
</dbReference>
<evidence type="ECO:0000256" key="5">
    <source>
        <dbReference type="ARBA" id="ARBA00023136"/>
    </source>
</evidence>
<evidence type="ECO:0000256" key="4">
    <source>
        <dbReference type="ARBA" id="ARBA00022989"/>
    </source>
</evidence>
<dbReference type="CDD" id="cd03390">
    <property type="entry name" value="PAP2_containing_1_like"/>
    <property type="match status" value="1"/>
</dbReference>
<dbReference type="Pfam" id="PF01569">
    <property type="entry name" value="PAP2"/>
    <property type="match status" value="1"/>
</dbReference>
<evidence type="ECO:0000256" key="2">
    <source>
        <dbReference type="ARBA" id="ARBA00008816"/>
    </source>
</evidence>
<comment type="similarity">
    <text evidence="2">Belongs to the PA-phosphatase related phosphoesterase family.</text>
</comment>
<accession>F0ZB17</accession>
<dbReference type="InterPro" id="IPR036938">
    <property type="entry name" value="PAP2/HPO_sf"/>
</dbReference>
<reference evidence="9" key="1">
    <citation type="journal article" date="2011" name="Genome Biol.">
        <title>Comparative genomics of the social amoebae Dictyostelium discoideum and Dictyostelium purpureum.</title>
        <authorList>
            <consortium name="US DOE Joint Genome Institute (JGI-PGF)"/>
            <person name="Sucgang R."/>
            <person name="Kuo A."/>
            <person name="Tian X."/>
            <person name="Salerno W."/>
            <person name="Parikh A."/>
            <person name="Feasley C.L."/>
            <person name="Dalin E."/>
            <person name="Tu H."/>
            <person name="Huang E."/>
            <person name="Barry K."/>
            <person name="Lindquist E."/>
            <person name="Shapiro H."/>
            <person name="Bruce D."/>
            <person name="Schmutz J."/>
            <person name="Salamov A."/>
            <person name="Fey P."/>
            <person name="Gaudet P."/>
            <person name="Anjard C."/>
            <person name="Babu M.M."/>
            <person name="Basu S."/>
            <person name="Bushmanova Y."/>
            <person name="van der Wel H."/>
            <person name="Katoh-Kurasawa M."/>
            <person name="Dinh C."/>
            <person name="Coutinho P.M."/>
            <person name="Saito T."/>
            <person name="Elias M."/>
            <person name="Schaap P."/>
            <person name="Kay R.R."/>
            <person name="Henrissat B."/>
            <person name="Eichinger L."/>
            <person name="Rivero F."/>
            <person name="Putnam N.H."/>
            <person name="West C.M."/>
            <person name="Loomis W.F."/>
            <person name="Chisholm R.L."/>
            <person name="Shaulsky G."/>
            <person name="Strassmann J.E."/>
            <person name="Queller D.C."/>
            <person name="Kuspa A."/>
            <person name="Grigoriev I.V."/>
        </authorList>
    </citation>
    <scope>NUCLEOTIDE SEQUENCE [LARGE SCALE GENOMIC DNA]</scope>
    <source>
        <strain evidence="9">QSDP1</strain>
    </source>
</reference>
<dbReference type="GeneID" id="10506411"/>